<name>A0ABY3CEP6_9GAMM</name>
<evidence type="ECO:0000313" key="3">
    <source>
        <dbReference type="Proteomes" id="UP000733744"/>
    </source>
</evidence>
<dbReference type="Proteomes" id="UP000733744">
    <property type="component" value="Unassembled WGS sequence"/>
</dbReference>
<proteinExistence type="predicted"/>
<keyword evidence="3" id="KW-1185">Reference proteome</keyword>
<dbReference type="SUPFAM" id="SSF51182">
    <property type="entry name" value="RmlC-like cupins"/>
    <property type="match status" value="1"/>
</dbReference>
<gene>
    <name evidence="2" type="ORF">EKO24_003500</name>
</gene>
<dbReference type="RefSeq" id="WP_127030588.1">
    <property type="nucleotide sequence ID" value="NZ_RYFG02000019.1"/>
</dbReference>
<dbReference type="InterPro" id="IPR014710">
    <property type="entry name" value="RmlC-like_jellyroll"/>
</dbReference>
<sequence>MNIVDFNAFEQRQYLAKNTKEQLSLVKALTTAFSLKGLSVSHETLLPGTRACSRHYYAKKDELVFVLKGSPSVRINGEIIRLKPGEVFGSPTEAGIPYVVVNESNAPAFFLSIGSETNEDEAIYA</sequence>
<dbReference type="InterPro" id="IPR013096">
    <property type="entry name" value="Cupin_2"/>
</dbReference>
<comment type="caution">
    <text evidence="2">The sequence shown here is derived from an EMBL/GenBank/DDBJ whole genome shotgun (WGS) entry which is preliminary data.</text>
</comment>
<dbReference type="Pfam" id="PF07883">
    <property type="entry name" value="Cupin_2"/>
    <property type="match status" value="1"/>
</dbReference>
<reference evidence="2 3" key="1">
    <citation type="journal article" date="2019" name="Antonie Van Leeuwenhoek">
        <title>Description of 'Ca. Methylobacter oryzae' KRF1, a novel species from the environmentally important Methylobacter clade 2.</title>
        <authorList>
            <person name="Khatri K."/>
            <person name="Mohite J.A."/>
            <person name="Pandit P.S."/>
            <person name="Bahulikar R."/>
            <person name="Rahalkar M.C."/>
        </authorList>
    </citation>
    <scope>NUCLEOTIDE SEQUENCE [LARGE SCALE GENOMIC DNA]</scope>
    <source>
        <strain evidence="2 3">KRF1</strain>
    </source>
</reference>
<evidence type="ECO:0000259" key="1">
    <source>
        <dbReference type="Pfam" id="PF07883"/>
    </source>
</evidence>
<organism evidence="2 3">
    <name type="scientific">Candidatus Methylobacter oryzae</name>
    <dbReference type="NCBI Taxonomy" id="2497749"/>
    <lineage>
        <taxon>Bacteria</taxon>
        <taxon>Pseudomonadati</taxon>
        <taxon>Pseudomonadota</taxon>
        <taxon>Gammaproteobacteria</taxon>
        <taxon>Methylococcales</taxon>
        <taxon>Methylococcaceae</taxon>
        <taxon>Methylobacter</taxon>
    </lineage>
</organism>
<dbReference type="EMBL" id="RYFG02000019">
    <property type="protein sequence ID" value="TRX01604.1"/>
    <property type="molecule type" value="Genomic_DNA"/>
</dbReference>
<dbReference type="InterPro" id="IPR011051">
    <property type="entry name" value="RmlC_Cupin_sf"/>
</dbReference>
<feature type="domain" description="Cupin type-2" evidence="1">
    <location>
        <begin position="42"/>
        <end position="113"/>
    </location>
</feature>
<dbReference type="Gene3D" id="2.60.120.10">
    <property type="entry name" value="Jelly Rolls"/>
    <property type="match status" value="1"/>
</dbReference>
<accession>A0ABY3CEP6</accession>
<evidence type="ECO:0000313" key="2">
    <source>
        <dbReference type="EMBL" id="TRX01604.1"/>
    </source>
</evidence>
<protein>
    <submittedName>
        <fullName evidence="2">Cupin domain-containing protein</fullName>
    </submittedName>
</protein>